<evidence type="ECO:0000259" key="6">
    <source>
        <dbReference type="PROSITE" id="PS50893"/>
    </source>
</evidence>
<dbReference type="InterPro" id="IPR003593">
    <property type="entry name" value="AAA+_ATPase"/>
</dbReference>
<dbReference type="Proteomes" id="UP000001426">
    <property type="component" value="Chromosome"/>
</dbReference>
<evidence type="ECO:0000313" key="9">
    <source>
        <dbReference type="Proteomes" id="UP000001426"/>
    </source>
</evidence>
<dbReference type="STRING" id="258594.RPA1391"/>
<dbReference type="PANTHER" id="PTHR43117">
    <property type="entry name" value="OSMOPROTECTANT IMPORT ATP-BINDING PROTEIN OSMV"/>
    <property type="match status" value="1"/>
</dbReference>
<evidence type="ECO:0000256" key="1">
    <source>
        <dbReference type="ARBA" id="ARBA00005417"/>
    </source>
</evidence>
<dbReference type="SMART" id="SM00382">
    <property type="entry name" value="AAA"/>
    <property type="match status" value="1"/>
</dbReference>
<reference evidence="8" key="1">
    <citation type="submission" date="2003-07" db="EMBL/GenBank/DDBJ databases">
        <authorList>
            <consortium name="Rhodopseudomonas genome consortium"/>
            <person name="Larimer F."/>
            <person name="Harwood C."/>
        </authorList>
    </citation>
    <scope>NUCLEOTIDE SEQUENCE</scope>
    <source>
        <strain evidence="8">CGA009</strain>
    </source>
</reference>
<dbReference type="EMBL" id="CP116810">
    <property type="protein sequence ID" value="WCL91526.1"/>
    <property type="molecule type" value="Genomic_DNA"/>
</dbReference>
<dbReference type="PANTHER" id="PTHR43117:SF4">
    <property type="entry name" value="OSMOPROTECTANT IMPORT ATP-BINDING PROTEIN OSMV"/>
    <property type="match status" value="1"/>
</dbReference>
<dbReference type="SUPFAM" id="SSF52540">
    <property type="entry name" value="P-loop containing nucleoside triphosphate hydrolases"/>
    <property type="match status" value="1"/>
</dbReference>
<dbReference type="Gene3D" id="3.40.50.300">
    <property type="entry name" value="P-loop containing nucleotide triphosphate hydrolases"/>
    <property type="match status" value="1"/>
</dbReference>
<reference evidence="7 9" key="2">
    <citation type="journal article" date="2004" name="Nat. Biotechnol.">
        <title>Complete genome sequence of the metabolically versatile photosynthetic bacterium Rhodopseudomonas palustris.</title>
        <authorList>
            <person name="Larimer F.W."/>
            <person name="Chain P."/>
            <person name="Hauser L."/>
            <person name="Lamerdin J."/>
            <person name="Malfatti S."/>
            <person name="Do L."/>
            <person name="Land M.L."/>
            <person name="Pelletier D.A."/>
            <person name="Beatty J.T."/>
            <person name="Lang A.S."/>
            <person name="Tabita F.R."/>
            <person name="Gibson J.L."/>
            <person name="Hanson T.E."/>
            <person name="Bobst C."/>
            <person name="Torres J.L."/>
            <person name="Peres C."/>
            <person name="Harrison F.H."/>
            <person name="Gibson J."/>
            <person name="Harwood C.S."/>
        </authorList>
    </citation>
    <scope>NUCLEOTIDE SEQUENCE [LARGE SCALE GENOMIC DNA]</scope>
    <source>
        <strain evidence="9">ATCC BAA-98 / CGA009</strain>
        <strain evidence="7">CGA009</strain>
    </source>
</reference>
<dbReference type="GO" id="GO:0016887">
    <property type="term" value="F:ATP hydrolysis activity"/>
    <property type="evidence" value="ECO:0007669"/>
    <property type="project" value="InterPro"/>
</dbReference>
<dbReference type="EMBL" id="BX572597">
    <property type="protein sequence ID" value="CAE26834.1"/>
    <property type="molecule type" value="Genomic_DNA"/>
</dbReference>
<keyword evidence="2" id="KW-0813">Transport</keyword>
<keyword evidence="3" id="KW-0547">Nucleotide-binding</keyword>
<proteinExistence type="inferred from homology"/>
<dbReference type="HOGENOM" id="CLU_072513_0_0_5"/>
<feature type="domain" description="ABC transporter" evidence="6">
    <location>
        <begin position="80"/>
        <end position="314"/>
    </location>
</feature>
<dbReference type="InterPro" id="IPR003439">
    <property type="entry name" value="ABC_transporter-like_ATP-bd"/>
</dbReference>
<keyword evidence="9" id="KW-1185">Reference proteome</keyword>
<dbReference type="GO" id="GO:0005524">
    <property type="term" value="F:ATP binding"/>
    <property type="evidence" value="ECO:0007669"/>
    <property type="project" value="UniProtKB-KW"/>
</dbReference>
<evidence type="ECO:0000256" key="5">
    <source>
        <dbReference type="ARBA" id="ARBA00024722"/>
    </source>
</evidence>
<accession>Q6N9Z5</accession>
<dbReference type="KEGG" id="rpa:TX73_007140"/>
<dbReference type="Pfam" id="PF00005">
    <property type="entry name" value="ABC_tran"/>
    <property type="match status" value="1"/>
</dbReference>
<dbReference type="eggNOG" id="COG1136">
    <property type="taxonomic scope" value="Bacteria"/>
</dbReference>
<protein>
    <submittedName>
        <fullName evidence="8">ATP-binding cassette domain-containing protein</fullName>
    </submittedName>
    <submittedName>
        <fullName evidence="7">Possible ABC transporter ATP-binding protein</fullName>
    </submittedName>
</protein>
<dbReference type="PROSITE" id="PS50893">
    <property type="entry name" value="ABC_TRANSPORTER_2"/>
    <property type="match status" value="1"/>
</dbReference>
<dbReference type="RefSeq" id="WP_011156954.1">
    <property type="nucleotide sequence ID" value="NZ_CP116810.1"/>
</dbReference>
<evidence type="ECO:0000256" key="4">
    <source>
        <dbReference type="ARBA" id="ARBA00022840"/>
    </source>
</evidence>
<dbReference type="PhylomeDB" id="Q6N9Z5"/>
<gene>
    <name evidence="7" type="ordered locus">RPA1391</name>
    <name evidence="8" type="ORF">TX73_007140</name>
</gene>
<keyword evidence="4 7" id="KW-0067">ATP-binding</keyword>
<reference evidence="8" key="3">
    <citation type="submission" date="2022-12" db="EMBL/GenBank/DDBJ databases">
        <title>Complete genome sequence of Rhodopseudomonas palustris CGA0092 and corrections to the R. palustris CGA009 genome sequence.</title>
        <authorList>
            <person name="Mazny B.R."/>
            <person name="Sheff O.F."/>
            <person name="LaSarre B."/>
            <person name="McKinlay A."/>
            <person name="McKinlay J.B."/>
        </authorList>
    </citation>
    <scope>NUCLEOTIDE SEQUENCE</scope>
    <source>
        <strain evidence="8">CGA009</strain>
    </source>
</reference>
<dbReference type="InterPro" id="IPR027417">
    <property type="entry name" value="P-loop_NTPase"/>
</dbReference>
<evidence type="ECO:0000313" key="8">
    <source>
        <dbReference type="EMBL" id="WCL91526.1"/>
    </source>
</evidence>
<evidence type="ECO:0000313" key="7">
    <source>
        <dbReference type="EMBL" id="CAE26834.1"/>
    </source>
</evidence>
<evidence type="ECO:0000256" key="2">
    <source>
        <dbReference type="ARBA" id="ARBA00022448"/>
    </source>
</evidence>
<comment type="similarity">
    <text evidence="1">Belongs to the ABC transporter superfamily.</text>
</comment>
<sequence>MTLSLLSMTIAEVSQRHPAIAEFLAHAHAHDAKPERSLGAWIDTLDDDQLGLLGMDRGQIAGHLDALWGQLGELQRVAELPLRSLTLRGGIDKAGRPEQLDLTLAPGDVVCVVGPTGSGKSRLLADIECLAQGDTPSQRSTLVNGRSLDPAERAAYAGRLIAQLSQNMNFVVDLSVGEFVLMHANCRMVPRPEQATREVIACANELAGEQFNDNIPLTQLSGGQTRALMIADTAVLSSSPVVLIDEIENAGIDRRRALDLLIAREKITLISTHDPILALMGDRRIVIGSGAVVDVIVPSAAEKTNLYALSRIDDELARLRQRLRRGERIDELPASLMPTFSEAHGCD</sequence>
<dbReference type="AlphaFoldDB" id="Q6N9Z5"/>
<comment type="function">
    <text evidence="5">Involved in beta-(1--&gt;2)glucan export. Transmembrane domains (TMD) form a pore in the inner membrane and the ATP-binding domain (NBD) is responsible for energy generation.</text>
</comment>
<dbReference type="GeneID" id="66892417"/>
<organism evidence="7">
    <name type="scientific">Rhodopseudomonas palustris (strain ATCC BAA-98 / CGA009)</name>
    <dbReference type="NCBI Taxonomy" id="258594"/>
    <lineage>
        <taxon>Bacteria</taxon>
        <taxon>Pseudomonadati</taxon>
        <taxon>Pseudomonadota</taxon>
        <taxon>Alphaproteobacteria</taxon>
        <taxon>Hyphomicrobiales</taxon>
        <taxon>Nitrobacteraceae</taxon>
        <taxon>Rhodopseudomonas</taxon>
    </lineage>
</organism>
<name>Q6N9Z5_RHOPA</name>
<evidence type="ECO:0000256" key="3">
    <source>
        <dbReference type="ARBA" id="ARBA00022741"/>
    </source>
</evidence>